<comment type="caution">
    <text evidence="5">The sequence shown here is derived from an EMBL/GenBank/DDBJ whole genome shotgun (WGS) entry which is preliminary data.</text>
</comment>
<feature type="chain" id="PRO_5040828419" evidence="4">
    <location>
        <begin position="23"/>
        <end position="259"/>
    </location>
</feature>
<protein>
    <submittedName>
        <fullName evidence="5">Endonuclease EndA</fullName>
    </submittedName>
</protein>
<evidence type="ECO:0000313" key="6">
    <source>
        <dbReference type="Proteomes" id="UP001155604"/>
    </source>
</evidence>
<dbReference type="PANTHER" id="PTHR33607">
    <property type="entry name" value="ENDONUCLEASE-1"/>
    <property type="match status" value="1"/>
</dbReference>
<dbReference type="SUPFAM" id="SSF54060">
    <property type="entry name" value="His-Me finger endonucleases"/>
    <property type="match status" value="1"/>
</dbReference>
<organism evidence="5 6">
    <name type="scientific">Shewanella septentrionalis</name>
    <dbReference type="NCBI Taxonomy" id="2952223"/>
    <lineage>
        <taxon>Bacteria</taxon>
        <taxon>Pseudomonadati</taxon>
        <taxon>Pseudomonadota</taxon>
        <taxon>Gammaproteobacteria</taxon>
        <taxon>Alteromonadales</taxon>
        <taxon>Shewanellaceae</taxon>
        <taxon>Shewanella</taxon>
    </lineage>
</organism>
<dbReference type="AlphaFoldDB" id="A0A9X2WXK6"/>
<proteinExistence type="inferred from homology"/>
<dbReference type="InterPro" id="IPR044925">
    <property type="entry name" value="His-Me_finger_sf"/>
</dbReference>
<dbReference type="PANTHER" id="PTHR33607:SF2">
    <property type="entry name" value="ENDONUCLEASE-1"/>
    <property type="match status" value="1"/>
</dbReference>
<gene>
    <name evidence="5" type="primary">endA</name>
    <name evidence="5" type="ORF">NE536_18255</name>
</gene>
<keyword evidence="2" id="KW-0540">Nuclease</keyword>
<keyword evidence="6" id="KW-1185">Reference proteome</keyword>
<dbReference type="GO" id="GO:0004519">
    <property type="term" value="F:endonuclease activity"/>
    <property type="evidence" value="ECO:0007669"/>
    <property type="project" value="UniProtKB-KW"/>
</dbReference>
<evidence type="ECO:0000256" key="1">
    <source>
        <dbReference type="ARBA" id="ARBA00006429"/>
    </source>
</evidence>
<comment type="similarity">
    <text evidence="1">Belongs to the EndA/NucM nuclease family.</text>
</comment>
<feature type="signal peptide" evidence="4">
    <location>
        <begin position="1"/>
        <end position="22"/>
    </location>
</feature>
<dbReference type="Proteomes" id="UP001155604">
    <property type="component" value="Unassembled WGS sequence"/>
</dbReference>
<dbReference type="GO" id="GO:0016787">
    <property type="term" value="F:hydrolase activity"/>
    <property type="evidence" value="ECO:0007669"/>
    <property type="project" value="UniProtKB-KW"/>
</dbReference>
<evidence type="ECO:0000256" key="4">
    <source>
        <dbReference type="SAM" id="SignalP"/>
    </source>
</evidence>
<dbReference type="EMBL" id="JAMTCC010000037">
    <property type="protein sequence ID" value="MCT7947293.1"/>
    <property type="molecule type" value="Genomic_DNA"/>
</dbReference>
<keyword evidence="4" id="KW-0732">Signal</keyword>
<dbReference type="Pfam" id="PF04231">
    <property type="entry name" value="Endonuclease_1"/>
    <property type="match status" value="1"/>
</dbReference>
<evidence type="ECO:0000256" key="2">
    <source>
        <dbReference type="ARBA" id="ARBA00022722"/>
    </source>
</evidence>
<keyword evidence="5" id="KW-0255">Endonuclease</keyword>
<name>A0A9X2WXK6_9GAMM</name>
<evidence type="ECO:0000256" key="3">
    <source>
        <dbReference type="ARBA" id="ARBA00022801"/>
    </source>
</evidence>
<accession>A0A9X2WXK6</accession>
<keyword evidence="3" id="KW-0378">Hydrolase</keyword>
<reference evidence="5" key="1">
    <citation type="journal article" date="2023" name="Int. J. Syst. Evol. Microbiol.">
        <title>&lt;i&gt;Shewanella septentrionalis&lt;/i&gt; sp. nov. and &lt;i&gt;Shewanella holmiensis&lt;/i&gt; sp. nov., isolated from Baltic Sea water and sediments.</title>
        <authorList>
            <person name="Martin-Rodriguez A.J."/>
            <person name="Thorell K."/>
            <person name="Joffre E."/>
            <person name="Jensie-Markopoulos S."/>
            <person name="Moore E.R.B."/>
            <person name="Sjoling A."/>
        </authorList>
    </citation>
    <scope>NUCLEOTIDE SEQUENCE</scope>
    <source>
        <strain evidence="5">SP1W3</strain>
    </source>
</reference>
<evidence type="ECO:0000313" key="5">
    <source>
        <dbReference type="EMBL" id="MCT7947293.1"/>
    </source>
</evidence>
<dbReference type="InterPro" id="IPR007346">
    <property type="entry name" value="Endonuclease-I"/>
</dbReference>
<sequence>MLNKTSLTVNSRRLLLCLITWAAILTVPAGASVSHPNSFSQAKTKSQALYAGSRQGTLPAVSFYCGCDIQIKGKSWKPDLASCGYQVRKQETRANRIEWEHIVPAWEFGHQLQCWQKGGRKNCADNSNEFNKMEADMHNLVPAIGEVNGDRSNFRFSQWNGKADQYGQCAMVVDFKNRQAQPPVNARGKIARTYLYMQQTYGLKIASSQLKLFKAWDKTYPVDTIECKRDNAIAQTQGNHNPFVQNACNAPPLRQQLAE</sequence>